<reference evidence="2 3" key="1">
    <citation type="submission" date="2020-08" db="EMBL/GenBank/DDBJ databases">
        <title>Functional genomics of gut bacteria from endangered species of beetles.</title>
        <authorList>
            <person name="Carlos-Shanley C."/>
        </authorList>
    </citation>
    <scope>NUCLEOTIDE SEQUENCE [LARGE SCALE GENOMIC DNA]</scope>
    <source>
        <strain evidence="2 3">S00245</strain>
    </source>
</reference>
<comment type="caution">
    <text evidence="2">The sequence shown here is derived from an EMBL/GenBank/DDBJ whole genome shotgun (WGS) entry which is preliminary data.</text>
</comment>
<protein>
    <submittedName>
        <fullName evidence="2">Type II secretory pathway pseudopilin PulG/outer membrane murein-binding lipoprotein Lpp</fullName>
    </submittedName>
</protein>
<evidence type="ECO:0000313" key="2">
    <source>
        <dbReference type="EMBL" id="MBB4857013.1"/>
    </source>
</evidence>
<dbReference type="AlphaFoldDB" id="A0A7W7K7G3"/>
<keyword evidence="3" id="KW-1185">Reference proteome</keyword>
<dbReference type="EMBL" id="JACHLR010000001">
    <property type="protein sequence ID" value="MBB4857013.1"/>
    <property type="molecule type" value="Genomic_DNA"/>
</dbReference>
<accession>A0A7W7K7G3</accession>
<feature type="coiled-coil region" evidence="1">
    <location>
        <begin position="38"/>
        <end position="65"/>
    </location>
</feature>
<evidence type="ECO:0000313" key="3">
    <source>
        <dbReference type="Proteomes" id="UP000555448"/>
    </source>
</evidence>
<organism evidence="2 3">
    <name type="scientific">Novosphingobium chloroacetimidivorans</name>
    <dbReference type="NCBI Taxonomy" id="1428314"/>
    <lineage>
        <taxon>Bacteria</taxon>
        <taxon>Pseudomonadati</taxon>
        <taxon>Pseudomonadota</taxon>
        <taxon>Alphaproteobacteria</taxon>
        <taxon>Sphingomonadales</taxon>
        <taxon>Sphingomonadaceae</taxon>
        <taxon>Novosphingobium</taxon>
    </lineage>
</organism>
<proteinExistence type="predicted"/>
<evidence type="ECO:0000256" key="1">
    <source>
        <dbReference type="SAM" id="Coils"/>
    </source>
</evidence>
<keyword evidence="1" id="KW-0175">Coiled coil</keyword>
<gene>
    <name evidence="2" type="ORF">HNO88_000310</name>
</gene>
<dbReference type="Proteomes" id="UP000555448">
    <property type="component" value="Unassembled WGS sequence"/>
</dbReference>
<dbReference type="RefSeq" id="WP_184242073.1">
    <property type="nucleotide sequence ID" value="NZ_JACHLR010000001.1"/>
</dbReference>
<keyword evidence="2" id="KW-0449">Lipoprotein</keyword>
<sequence length="463" mass="49537">MPQPFDYLGLMGGVPNVPAAVQNAVLGEQQRQQNANLLDQQAFQLEQAQKQAALAEQRRQAMGQDFGTLMAQPNAASVGRFMMTYPEAAEGLKKGWDTLSGAQRDAGVKTSADVHGYLTAGNPQGAIDILQRHMDASKQTGEDVSAYPQIIEMIRQDPQHALAWSAINLASAMGAEKFADNYGKLGEERRAEEVQPYKVQQEAAEASIKGTEAQYKPATIQSDLETQAASRERWAAQTANEVATLALNRDKLELDRDTLASNIQIKMEELDRSGTQLDAGGRQAVNAAVGESVSASALADRMNDLADRMKATNMSSGWVASFREGAKGAFGSQDPVSGLRGEYATLVNAQAVKNLPPGPASDKDIQLAKQGFPPSNASPEYLQSFLRGMAKMQQAVAAGADRRANWLSVNGSLAPARRDIDVGGVMVPAGTTYAEFNGNAVKRSKQGQVPAGLQGILKKYGAR</sequence>
<name>A0A7W7K7G3_9SPHN</name>